<dbReference type="InterPro" id="IPR003591">
    <property type="entry name" value="Leu-rich_rpt_typical-subtyp"/>
</dbReference>
<keyword evidence="3" id="KW-0472">Membrane</keyword>
<keyword evidence="4" id="KW-0808">Transferase</keyword>
<organism evidence="4 5">
    <name type="scientific">Seminavis robusta</name>
    <dbReference type="NCBI Taxonomy" id="568900"/>
    <lineage>
        <taxon>Eukaryota</taxon>
        <taxon>Sar</taxon>
        <taxon>Stramenopiles</taxon>
        <taxon>Ochrophyta</taxon>
        <taxon>Bacillariophyta</taxon>
        <taxon>Bacillariophyceae</taxon>
        <taxon>Bacillariophycidae</taxon>
        <taxon>Naviculales</taxon>
        <taxon>Naviculaceae</taxon>
        <taxon>Seminavis</taxon>
    </lineage>
</organism>
<keyword evidence="3" id="KW-0812">Transmembrane</keyword>
<evidence type="ECO:0000313" key="4">
    <source>
        <dbReference type="EMBL" id="CAB9525109.1"/>
    </source>
</evidence>
<evidence type="ECO:0000256" key="1">
    <source>
        <dbReference type="ARBA" id="ARBA00022614"/>
    </source>
</evidence>
<dbReference type="AlphaFoldDB" id="A0A9N8ETD0"/>
<dbReference type="Proteomes" id="UP001153069">
    <property type="component" value="Unassembled WGS sequence"/>
</dbReference>
<evidence type="ECO:0000313" key="5">
    <source>
        <dbReference type="Proteomes" id="UP001153069"/>
    </source>
</evidence>
<keyword evidence="4" id="KW-0675">Receptor</keyword>
<proteinExistence type="predicted"/>
<keyword evidence="3" id="KW-1133">Transmembrane helix</keyword>
<evidence type="ECO:0000256" key="2">
    <source>
        <dbReference type="ARBA" id="ARBA00022737"/>
    </source>
</evidence>
<dbReference type="SUPFAM" id="SSF52047">
    <property type="entry name" value="RNI-like"/>
    <property type="match status" value="1"/>
</dbReference>
<keyword evidence="5" id="KW-1185">Reference proteome</keyword>
<keyword evidence="4" id="KW-0418">Kinase</keyword>
<evidence type="ECO:0000256" key="3">
    <source>
        <dbReference type="SAM" id="Phobius"/>
    </source>
</evidence>
<dbReference type="Pfam" id="PF00560">
    <property type="entry name" value="LRR_1"/>
    <property type="match status" value="2"/>
</dbReference>
<dbReference type="InterPro" id="IPR001611">
    <property type="entry name" value="Leu-rich_rpt"/>
</dbReference>
<dbReference type="Gene3D" id="3.80.10.10">
    <property type="entry name" value="Ribonuclease Inhibitor"/>
    <property type="match status" value="3"/>
</dbReference>
<protein>
    <submittedName>
        <fullName evidence="4">LRR receptor-like serine threonine-protein kinase</fullName>
    </submittedName>
</protein>
<dbReference type="InterPro" id="IPR053213">
    <property type="entry name" value="RLP29"/>
</dbReference>
<accession>A0A9N8ETD0</accession>
<dbReference type="SMART" id="SM00369">
    <property type="entry name" value="LRR_TYP"/>
    <property type="match status" value="3"/>
</dbReference>
<gene>
    <name evidence="4" type="ORF">SEMRO_1631_G287240.1</name>
</gene>
<name>A0A9N8ETD0_9STRA</name>
<dbReference type="SUPFAM" id="SSF52058">
    <property type="entry name" value="L domain-like"/>
    <property type="match status" value="1"/>
</dbReference>
<reference evidence="4" key="1">
    <citation type="submission" date="2020-06" db="EMBL/GenBank/DDBJ databases">
        <authorList>
            <consortium name="Plant Systems Biology data submission"/>
        </authorList>
    </citation>
    <scope>NUCLEOTIDE SEQUENCE</scope>
    <source>
        <strain evidence="4">D6</strain>
    </source>
</reference>
<dbReference type="GO" id="GO:0016301">
    <property type="term" value="F:kinase activity"/>
    <property type="evidence" value="ECO:0007669"/>
    <property type="project" value="UniProtKB-KW"/>
</dbReference>
<feature type="transmembrane region" description="Helical" evidence="3">
    <location>
        <begin position="216"/>
        <end position="238"/>
    </location>
</feature>
<dbReference type="PANTHER" id="PTHR48009:SF4">
    <property type="entry name" value="LEUCINE-RICH REPEAT (LRR) FAMILY PROTEIN"/>
    <property type="match status" value="1"/>
</dbReference>
<dbReference type="EMBL" id="CAICTM010001629">
    <property type="protein sequence ID" value="CAB9525109.1"/>
    <property type="molecule type" value="Genomic_DNA"/>
</dbReference>
<comment type="caution">
    <text evidence="4">The sequence shown here is derived from an EMBL/GenBank/DDBJ whole genome shotgun (WGS) entry which is preliminary data.</text>
</comment>
<keyword evidence="2" id="KW-0677">Repeat</keyword>
<dbReference type="PANTHER" id="PTHR48009">
    <property type="entry name" value="LEUCINE-RICH REPEAT (LRR) FAMILY PROTEIN"/>
    <property type="match status" value="1"/>
</dbReference>
<dbReference type="OrthoDB" id="47890at2759"/>
<sequence length="832" mass="89971">MVGVMKTLTKSCPSPSTFAFCHYPSLPGVEKGAVTLTSGASGTSGTTCVEVPFADDSKEQICTADRPWDAVTTKRCDAAQPAYGDTSQSDSREVNVDELQVGVLEIQEPQEATNIAAPSLARGGAIESQPGAFTACPGTREVRQDAIEFSLLGRDVSVDTTATAVAAGSVNQEQPRLSEAVPVDDIEAGNLPGAIPVDHAAMEAKKSERDAQLKRLGMFGLLVILLVVIFTAVISSTVSEKNASAKSPIHVMATKVPTAPPIAASLSPTPAPSSLISSDMLLNTTIDAIQHPLSPQDKAHKWLLKHPHADNMSEWRKVQLFALATFFYSFHGEDWVDVVKSDFLVHNKSECDWYSGVYGNLLYNMWEQKFVFVEKETSETTCNNMSNFTKLRLLFPEIASKMESSMPPEIALLPEMEDIYLRMIGFNAPLEAAIIPEMKQLTNLRRMKLSNNKITGTIPDSLFDILPSSTLEELSLIEPDLSGTIPSRIQEFPNLQTLEMSGNFTGTIPSEIGLLSLLTSLSFSGNELLQDTIPSEVFNLATLERFSLVNTNISGTLATSVGQWKRLTDLQIDAQLSGTIPSSISELENLQICSLKGNNLVGTLPLISQMAPLERMFVSETQVTGPIPASWLPPSLKFLELNDNQLSGIVPESIWSHTNLETLKNLANNAGLSGQIFVHPNASFSELSFLAVSNNGFYGTIPFGPMKNSSGRLRSMLLDGNSFSGTLSSDIGSFTRMTDMRLSRNLELTGTIPTEISLCASLNSLQMDNTGISGSIPSELGLLTRLQYHSLHGTNLSGSVPMDVCMLKEEGRLVEIHVNCTAITCACNCTCS</sequence>
<dbReference type="InterPro" id="IPR032675">
    <property type="entry name" value="LRR_dom_sf"/>
</dbReference>
<keyword evidence="1" id="KW-0433">Leucine-rich repeat</keyword>